<name>A0AAV9X7C1_9PEZI</name>
<evidence type="ECO:0000256" key="1">
    <source>
        <dbReference type="SAM" id="Phobius"/>
    </source>
</evidence>
<reference evidence="2 3" key="1">
    <citation type="submission" date="2019-10" db="EMBL/GenBank/DDBJ databases">
        <authorList>
            <person name="Palmer J.M."/>
        </authorList>
    </citation>
    <scope>NUCLEOTIDE SEQUENCE [LARGE SCALE GENOMIC DNA]</scope>
    <source>
        <strain evidence="2 3">TWF694</strain>
    </source>
</reference>
<proteinExistence type="predicted"/>
<comment type="caution">
    <text evidence="2">The sequence shown here is derived from an EMBL/GenBank/DDBJ whole genome shotgun (WGS) entry which is preliminary data.</text>
</comment>
<dbReference type="AlphaFoldDB" id="A0AAV9X7C1"/>
<organism evidence="2 3">
    <name type="scientific">Orbilia ellipsospora</name>
    <dbReference type="NCBI Taxonomy" id="2528407"/>
    <lineage>
        <taxon>Eukaryota</taxon>
        <taxon>Fungi</taxon>
        <taxon>Dikarya</taxon>
        <taxon>Ascomycota</taxon>
        <taxon>Pezizomycotina</taxon>
        <taxon>Orbiliomycetes</taxon>
        <taxon>Orbiliales</taxon>
        <taxon>Orbiliaceae</taxon>
        <taxon>Orbilia</taxon>
    </lineage>
</organism>
<keyword evidence="3" id="KW-1185">Reference proteome</keyword>
<accession>A0AAV9X7C1</accession>
<evidence type="ECO:0000313" key="3">
    <source>
        <dbReference type="Proteomes" id="UP001365542"/>
    </source>
</evidence>
<protein>
    <submittedName>
        <fullName evidence="2">Uncharacterized protein</fullName>
    </submittedName>
</protein>
<keyword evidence="1" id="KW-0812">Transmembrane</keyword>
<keyword evidence="1" id="KW-1133">Transmembrane helix</keyword>
<dbReference type="EMBL" id="JAVHJO010000008">
    <property type="protein sequence ID" value="KAK6537980.1"/>
    <property type="molecule type" value="Genomic_DNA"/>
</dbReference>
<feature type="transmembrane region" description="Helical" evidence="1">
    <location>
        <begin position="21"/>
        <end position="40"/>
    </location>
</feature>
<sequence length="142" mass="16060">MFADDSNQEEIGTAMHGSRTSLFLLGLCLCLEAIFITIYWDENFNPPLPLPTTSSTHPALKSFTITRKNPDLDDNLSVQSETECLSAAARTQRYQLPNPLPARQPFCPLDEYEMVSWNGQEVVSWTQQGIRYMQCSQASPHF</sequence>
<keyword evidence="1" id="KW-0472">Membrane</keyword>
<evidence type="ECO:0000313" key="2">
    <source>
        <dbReference type="EMBL" id="KAK6537980.1"/>
    </source>
</evidence>
<gene>
    <name evidence="2" type="ORF">TWF694_010873</name>
</gene>
<dbReference type="Proteomes" id="UP001365542">
    <property type="component" value="Unassembled WGS sequence"/>
</dbReference>